<dbReference type="EMBL" id="FIZP01000003">
    <property type="protein sequence ID" value="CZE47614.1"/>
    <property type="molecule type" value="Genomic_DNA"/>
</dbReference>
<dbReference type="InterPro" id="IPR000594">
    <property type="entry name" value="ThiF_NAD_FAD-bd"/>
</dbReference>
<dbReference type="GO" id="GO:0061504">
    <property type="term" value="P:cyclic threonylcarbamoyladenosine biosynthetic process"/>
    <property type="evidence" value="ECO:0007669"/>
    <property type="project" value="TreeGrafter"/>
</dbReference>
<keyword evidence="2" id="KW-0548">Nucleotidyltransferase</keyword>
<dbReference type="Gene3D" id="3.40.50.720">
    <property type="entry name" value="NAD(P)-binding Rossmann-like Domain"/>
    <property type="match status" value="1"/>
</dbReference>
<reference evidence="2 3" key="1">
    <citation type="submission" date="2016-02" db="EMBL/GenBank/DDBJ databases">
        <authorList>
            <consortium name="Pathogen Informatics"/>
        </authorList>
    </citation>
    <scope>NUCLEOTIDE SEQUENCE [LARGE SCALE GENOMIC DNA]</scope>
    <source>
        <strain evidence="2 3">RC20</strain>
    </source>
</reference>
<organism evidence="2 3">
    <name type="scientific">Campylobacter geochelonis</name>
    <dbReference type="NCBI Taxonomy" id="1780362"/>
    <lineage>
        <taxon>Bacteria</taxon>
        <taxon>Pseudomonadati</taxon>
        <taxon>Campylobacterota</taxon>
        <taxon>Epsilonproteobacteria</taxon>
        <taxon>Campylobacterales</taxon>
        <taxon>Campylobacteraceae</taxon>
        <taxon>Campylobacter</taxon>
    </lineage>
</organism>
<dbReference type="InterPro" id="IPR012729">
    <property type="entry name" value="ThiF_fam2"/>
</dbReference>
<dbReference type="SUPFAM" id="SSF69572">
    <property type="entry name" value="Activating enzymes of the ubiquitin-like proteins"/>
    <property type="match status" value="1"/>
</dbReference>
<dbReference type="GO" id="GO:0008641">
    <property type="term" value="F:ubiquitin-like modifier activating enzyme activity"/>
    <property type="evidence" value="ECO:0007669"/>
    <property type="project" value="InterPro"/>
</dbReference>
<dbReference type="GO" id="GO:0061503">
    <property type="term" value="F:tRNA threonylcarbamoyladenosine dehydratase"/>
    <property type="evidence" value="ECO:0007669"/>
    <property type="project" value="TreeGrafter"/>
</dbReference>
<name>A0A128EFB1_9BACT</name>
<dbReference type="InterPro" id="IPR035985">
    <property type="entry name" value="Ubiquitin-activating_enz"/>
</dbReference>
<proteinExistence type="predicted"/>
<dbReference type="NCBIfam" id="NF006395">
    <property type="entry name" value="PRK08644.1"/>
    <property type="match status" value="1"/>
</dbReference>
<gene>
    <name evidence="2" type="primary">thiF_1</name>
    <name evidence="2" type="ORF">ERS672216_00983</name>
</gene>
<dbReference type="Proteomes" id="UP000069632">
    <property type="component" value="Unassembled WGS sequence"/>
</dbReference>
<keyword evidence="2" id="KW-0808">Transferase</keyword>
<dbReference type="InterPro" id="IPR045886">
    <property type="entry name" value="ThiF/MoeB/HesA"/>
</dbReference>
<sequence>MLNLEKQLKQTDLNSRNPKDVNQAVKNARVAILGLGGLGSNIAVMLARVGVANLLLIDFDTIEASNLNRQIYTTEDIGKLKTQALKEHILKINPFVNATTLNLVLNRQNLDEILKDESIICEAFDKADTKAMIAEFASKNLDKTFVMGSGMSGYESSNLVKTTKFGLNIYICGDKKSDMSIGIMAPRVMMCAAHQANMILRIIMKEFKA</sequence>
<dbReference type="Pfam" id="PF00899">
    <property type="entry name" value="ThiF"/>
    <property type="match status" value="1"/>
</dbReference>
<dbReference type="PANTHER" id="PTHR43267:SF3">
    <property type="entry name" value="THIF PROTEIN"/>
    <property type="match status" value="1"/>
</dbReference>
<evidence type="ECO:0000313" key="2">
    <source>
        <dbReference type="EMBL" id="CZE47614.1"/>
    </source>
</evidence>
<dbReference type="GO" id="GO:0061605">
    <property type="term" value="F:molybdopterin-synthase adenylyltransferase activity"/>
    <property type="evidence" value="ECO:0007669"/>
    <property type="project" value="UniProtKB-EC"/>
</dbReference>
<feature type="domain" description="THIF-type NAD/FAD binding fold" evidence="1">
    <location>
        <begin position="18"/>
        <end position="205"/>
    </location>
</feature>
<evidence type="ECO:0000313" key="3">
    <source>
        <dbReference type="Proteomes" id="UP000069632"/>
    </source>
</evidence>
<evidence type="ECO:0000259" key="1">
    <source>
        <dbReference type="Pfam" id="PF00899"/>
    </source>
</evidence>
<dbReference type="OrthoDB" id="9804286at2"/>
<keyword evidence="3" id="KW-1185">Reference proteome</keyword>
<protein>
    <submittedName>
        <fullName evidence="2">Thiamine biosynthesis protein ThiF</fullName>
        <ecNumber evidence="2">2.7.7.80</ecNumber>
    </submittedName>
</protein>
<accession>A0A128EFB1</accession>
<dbReference type="AlphaFoldDB" id="A0A128EFB1"/>
<dbReference type="PANTHER" id="PTHR43267">
    <property type="entry name" value="TRNA THREONYLCARBAMOYLADENOSINE DEHYDRATASE"/>
    <property type="match status" value="1"/>
</dbReference>
<dbReference type="EC" id="2.7.7.80" evidence="2"/>
<dbReference type="NCBIfam" id="TIGR02354">
    <property type="entry name" value="thiF_fam2"/>
    <property type="match status" value="1"/>
</dbReference>